<dbReference type="Pfam" id="PF04561">
    <property type="entry name" value="RNA_pol_Rpb2_2"/>
    <property type="match status" value="1"/>
</dbReference>
<feature type="non-terminal residue" evidence="21">
    <location>
        <position position="1"/>
    </location>
</feature>
<dbReference type="FunFam" id="3.90.1100.10:FF:000008">
    <property type="entry name" value="DNA-directed RNA polymerase subunit beta"/>
    <property type="match status" value="1"/>
</dbReference>
<dbReference type="Pfam" id="PF00562">
    <property type="entry name" value="RNA_pol_Rpb2_6"/>
    <property type="match status" value="1"/>
</dbReference>
<evidence type="ECO:0000259" key="19">
    <source>
        <dbReference type="Pfam" id="PF04565"/>
    </source>
</evidence>
<comment type="subunit">
    <text evidence="3">Component of the RNA polymerase I (Pol I) complex consisting of at least 13 subunits.</text>
</comment>
<dbReference type="PANTHER" id="PTHR20856">
    <property type="entry name" value="DNA-DIRECTED RNA POLYMERASE I SUBUNIT 2"/>
    <property type="match status" value="1"/>
</dbReference>
<feature type="domain" description="DNA-directed RNA polymerase subunit 2 hybrid-binding" evidence="15">
    <location>
        <begin position="664"/>
        <end position="1018"/>
    </location>
</feature>
<dbReference type="GO" id="GO:0003899">
    <property type="term" value="F:DNA-directed RNA polymerase activity"/>
    <property type="evidence" value="ECO:0007669"/>
    <property type="project" value="UniProtKB-EC"/>
</dbReference>
<keyword evidence="8" id="KW-0863">Zinc-finger</keyword>
<evidence type="ECO:0000259" key="15">
    <source>
        <dbReference type="Pfam" id="PF00562"/>
    </source>
</evidence>
<dbReference type="EMBL" id="OU896714">
    <property type="protein sequence ID" value="CAG9824736.1"/>
    <property type="molecule type" value="Genomic_DNA"/>
</dbReference>
<dbReference type="InterPro" id="IPR007120">
    <property type="entry name" value="DNA-dir_RNAP_su2_dom"/>
</dbReference>
<evidence type="ECO:0000256" key="13">
    <source>
        <dbReference type="RuleBase" id="RU000434"/>
    </source>
</evidence>
<evidence type="ECO:0000256" key="12">
    <source>
        <dbReference type="ARBA" id="ARBA00047768"/>
    </source>
</evidence>
<proteinExistence type="inferred from homology"/>
<dbReference type="AlphaFoldDB" id="A0A9N9SLR5"/>
<dbReference type="InterPro" id="IPR015712">
    <property type="entry name" value="DNA-dir_RNA_pol_su2"/>
</dbReference>
<evidence type="ECO:0000256" key="8">
    <source>
        <dbReference type="ARBA" id="ARBA00022771"/>
    </source>
</evidence>
<comment type="subcellular location">
    <subcellularLocation>
        <location evidence="1">Nucleus</location>
        <location evidence="1">Nucleolus</location>
    </subcellularLocation>
</comment>
<evidence type="ECO:0000259" key="17">
    <source>
        <dbReference type="Pfam" id="PF04561"/>
    </source>
</evidence>
<evidence type="ECO:0000256" key="14">
    <source>
        <dbReference type="RuleBase" id="RU363031"/>
    </source>
</evidence>
<evidence type="ECO:0000256" key="2">
    <source>
        <dbReference type="ARBA" id="ARBA00006835"/>
    </source>
</evidence>
<dbReference type="Pfam" id="PF04565">
    <property type="entry name" value="RNA_pol_Rpb2_3"/>
    <property type="match status" value="1"/>
</dbReference>
<sequence length="1138" mass="128457">MENPSLKNLTDPDFGKPPIKQNEILQRLGDPHIKSFNYMLDKGLSKAINDMTPIEFTLNDRKIKLMIGDYSFAKPAVPFGTIGVRNNAIFPTECRQRSATYKGKLMVTVNWFIDGEQQQSFQKDLGDVPIMVKSDCCHLSKMSPKQLVKHGEHEQEWGGTFIVKGNEKLVRMLLMTRRNYPTAIRRSGWKQRGALFSDSGVSIRCVRDDQTGTTNVLHFVTDGTAKLMFSHTKILYYTPLCLMLKCLCDYPDQYIYQKLMQGYEDDMYFADSVRTMLRAVHVENLHTSEECKAYLGKMFRVKFYECPEWSTDIEIADFILKKCILIHLDSNEDKFNMLVFMAQKLFRFAQDKCKIEGADAVMMQEVLLGGHLYLQLIKEKLSSWLNGLKINIFKHAKASNFSLGLNEIIKAAKSSGGLERQLELFLATGNLNSPSGLGLMQDKGLVIMAENINRMRYMSHFRAVHRGAFFQEMRTTEARQLLPDAWGFICPAHTPDGAPCGLLNHLAMDCVVVDAPDEDKVKNVPLVLTELGMIPLKYAETLDLKSSYVIQLDGRIIGYVDSGNAARLADKLRLFKIKGKVIPDTLEIVLVPLKKTVSQYPGLFLFSGPARMMRPLMNLLANSIELVGTFEQVYLDVCVSPEEAYKGVTTHMELSKTAFLSNLAQLIPMPDCNQSPRNMYQCQMGKQTMGTPCHTWDLQSETKLYRLQTPGAPLFRPVHHDRIGLDDFAMGTNAIVAVISYTGYDMEDAMIINKASEERGLAHGSIYKSEFVQLEHSASYFSRDKEGKNLAEFLDEDGLPYLGRRMVDGEPHYCYFDTDKATYVTKTFRGKEECFLHSVKLCGNMGVKDPPQVACLTYRIPRNPSVGDKFASRAGQKGICSQKWPTEDLPFTETGLVPDIVFNPHGFPSRMTIAMMIEIMAGKSAALHGRVHDATPFRFTEEDTAIDYFGRLLEEGGYNYYGTETMYSGIDGREMNAQIFFGVVHYQRLRHMVSDKWQVRSTGPINILTRQPLQGRKRGGGVRFGEMERDALISHGASFLLQDRLFHNSDKTTISSVPQNGPNQPHQPRCLAQRREAAQVALATLPLALPSHAQHGQPEGRRRVGLLLAQPFVGRPAGRQALQLRRGVGEHDARQRRM</sequence>
<comment type="function">
    <text evidence="14">DNA-dependent RNA polymerase catalyzes the transcription of DNA into RNA using the four ribonucleoside triphosphates as substrates.</text>
</comment>
<dbReference type="GO" id="GO:0008270">
    <property type="term" value="F:zinc ion binding"/>
    <property type="evidence" value="ECO:0007669"/>
    <property type="project" value="UniProtKB-KW"/>
</dbReference>
<dbReference type="InterPro" id="IPR007644">
    <property type="entry name" value="RNA_pol_bsu_protrusion"/>
</dbReference>
<evidence type="ECO:0000256" key="3">
    <source>
        <dbReference type="ARBA" id="ARBA00011251"/>
    </source>
</evidence>
<evidence type="ECO:0000313" key="22">
    <source>
        <dbReference type="Proteomes" id="UP001153737"/>
    </source>
</evidence>
<comment type="similarity">
    <text evidence="2 13">Belongs to the RNA polymerase beta chain family.</text>
</comment>
<dbReference type="FunFam" id="2.40.270.10:FF:000011">
    <property type="entry name" value="DNA-directed RNA polymerase subunit beta"/>
    <property type="match status" value="1"/>
</dbReference>
<organism evidence="21 22">
    <name type="scientific">Phaedon cochleariae</name>
    <name type="common">Mustard beetle</name>
    <dbReference type="NCBI Taxonomy" id="80249"/>
    <lineage>
        <taxon>Eukaryota</taxon>
        <taxon>Metazoa</taxon>
        <taxon>Ecdysozoa</taxon>
        <taxon>Arthropoda</taxon>
        <taxon>Hexapoda</taxon>
        <taxon>Insecta</taxon>
        <taxon>Pterygota</taxon>
        <taxon>Neoptera</taxon>
        <taxon>Endopterygota</taxon>
        <taxon>Coleoptera</taxon>
        <taxon>Polyphaga</taxon>
        <taxon>Cucujiformia</taxon>
        <taxon>Chrysomeloidea</taxon>
        <taxon>Chrysomelidae</taxon>
        <taxon>Chrysomelinae</taxon>
        <taxon>Chrysomelini</taxon>
        <taxon>Phaedon</taxon>
    </lineage>
</organism>
<dbReference type="Gene3D" id="3.90.1100.10">
    <property type="match status" value="2"/>
</dbReference>
<dbReference type="EC" id="2.7.7.6" evidence="14"/>
<feature type="domain" description="RNA polymerase Rpb2" evidence="16">
    <location>
        <begin position="1020"/>
        <end position="1055"/>
    </location>
</feature>
<dbReference type="InterPro" id="IPR007642">
    <property type="entry name" value="RNA_pol_Rpb2_2"/>
</dbReference>
<evidence type="ECO:0000256" key="10">
    <source>
        <dbReference type="ARBA" id="ARBA00023163"/>
    </source>
</evidence>
<feature type="domain" description="DNA-directed RNA polymerase I subunit RPA2" evidence="20">
    <location>
        <begin position="557"/>
        <end position="614"/>
    </location>
</feature>
<dbReference type="InterPro" id="IPR014724">
    <property type="entry name" value="RNA_pol_RPB2_OB-fold"/>
</dbReference>
<keyword evidence="4 14" id="KW-0240">DNA-directed RNA polymerase</keyword>
<dbReference type="GO" id="GO:0003677">
    <property type="term" value="F:DNA binding"/>
    <property type="evidence" value="ECO:0007669"/>
    <property type="project" value="InterPro"/>
</dbReference>
<feature type="domain" description="RNA polymerase Rpb2" evidence="17">
    <location>
        <begin position="197"/>
        <end position="366"/>
    </location>
</feature>
<keyword evidence="9" id="KW-0862">Zinc</keyword>
<evidence type="ECO:0000256" key="4">
    <source>
        <dbReference type="ARBA" id="ARBA00022478"/>
    </source>
</evidence>
<evidence type="ECO:0000259" key="18">
    <source>
        <dbReference type="Pfam" id="PF04563"/>
    </source>
</evidence>
<evidence type="ECO:0000313" key="21">
    <source>
        <dbReference type="EMBL" id="CAG9824736.1"/>
    </source>
</evidence>
<dbReference type="Proteomes" id="UP001153737">
    <property type="component" value="Chromosome 8"/>
</dbReference>
<reference evidence="21" key="1">
    <citation type="submission" date="2022-01" db="EMBL/GenBank/DDBJ databases">
        <authorList>
            <person name="King R."/>
        </authorList>
    </citation>
    <scope>NUCLEOTIDE SEQUENCE</scope>
</reference>
<evidence type="ECO:0000256" key="11">
    <source>
        <dbReference type="ARBA" id="ARBA00023242"/>
    </source>
</evidence>
<dbReference type="GO" id="GO:0006351">
    <property type="term" value="P:DNA-templated transcription"/>
    <property type="evidence" value="ECO:0007669"/>
    <property type="project" value="InterPro"/>
</dbReference>
<dbReference type="Pfam" id="PF04563">
    <property type="entry name" value="RNA_pol_Rpb2_1"/>
    <property type="match status" value="1"/>
</dbReference>
<keyword evidence="5 14" id="KW-0808">Transferase</keyword>
<evidence type="ECO:0000256" key="7">
    <source>
        <dbReference type="ARBA" id="ARBA00022723"/>
    </source>
</evidence>
<name>A0A9N9SLR5_PHACE</name>
<dbReference type="InterPro" id="IPR037033">
    <property type="entry name" value="DNA-dir_RNAP_su2_hyb_sf"/>
</dbReference>
<comment type="catalytic activity">
    <reaction evidence="12">
        <text>RNA(n) + a ribonucleoside 5'-triphosphate = RNA(n+1) + diphosphate</text>
        <dbReference type="Rhea" id="RHEA:21248"/>
        <dbReference type="Rhea" id="RHEA-COMP:14527"/>
        <dbReference type="Rhea" id="RHEA-COMP:17342"/>
        <dbReference type="ChEBI" id="CHEBI:33019"/>
        <dbReference type="ChEBI" id="CHEBI:61557"/>
        <dbReference type="ChEBI" id="CHEBI:140395"/>
        <dbReference type="EC" id="2.7.7.6"/>
    </reaction>
    <physiologicalReaction direction="left-to-right" evidence="12">
        <dbReference type="Rhea" id="RHEA:21249"/>
    </physiologicalReaction>
</comment>
<keyword evidence="7" id="KW-0479">Metal-binding</keyword>
<accession>A0A9N9SLR5</accession>
<keyword evidence="11" id="KW-0539">Nucleus</keyword>
<dbReference type="FunFam" id="3.90.1110.10:FF:000007">
    <property type="entry name" value="DNA-directed RNA polymerase subunit beta"/>
    <property type="match status" value="1"/>
</dbReference>
<protein>
    <recommendedName>
        <fullName evidence="14">DNA-directed RNA polymerase subunit beta</fullName>
        <ecNumber evidence="14">2.7.7.6</ecNumber>
    </recommendedName>
</protein>
<dbReference type="GO" id="GO:0005730">
    <property type="term" value="C:nucleolus"/>
    <property type="evidence" value="ECO:0007669"/>
    <property type="project" value="UniProtKB-SubCell"/>
</dbReference>
<dbReference type="InterPro" id="IPR009674">
    <property type="entry name" value="Rpa2_dom_4"/>
</dbReference>
<dbReference type="GO" id="GO:0032549">
    <property type="term" value="F:ribonucleoside binding"/>
    <property type="evidence" value="ECO:0007669"/>
    <property type="project" value="InterPro"/>
</dbReference>
<dbReference type="GO" id="GO:0000428">
    <property type="term" value="C:DNA-directed RNA polymerase complex"/>
    <property type="evidence" value="ECO:0007669"/>
    <property type="project" value="UniProtKB-KW"/>
</dbReference>
<evidence type="ECO:0000256" key="9">
    <source>
        <dbReference type="ARBA" id="ARBA00022833"/>
    </source>
</evidence>
<dbReference type="PROSITE" id="PS01166">
    <property type="entry name" value="RNA_POL_BETA"/>
    <property type="match status" value="1"/>
</dbReference>
<dbReference type="Gene3D" id="2.40.270.10">
    <property type="entry name" value="DNA-directed RNA polymerase, subunit 2, domain 6"/>
    <property type="match status" value="1"/>
</dbReference>
<evidence type="ECO:0000256" key="6">
    <source>
        <dbReference type="ARBA" id="ARBA00022695"/>
    </source>
</evidence>
<evidence type="ECO:0000259" key="16">
    <source>
        <dbReference type="Pfam" id="PF04560"/>
    </source>
</evidence>
<feature type="domain" description="RNA polymerase beta subunit protrusion" evidence="18">
    <location>
        <begin position="28"/>
        <end position="400"/>
    </location>
</feature>
<keyword evidence="6 14" id="KW-0548">Nucleotidyltransferase</keyword>
<dbReference type="CDD" id="cd00653">
    <property type="entry name" value="RNA_pol_B_RPB2"/>
    <property type="match status" value="1"/>
</dbReference>
<dbReference type="Gene3D" id="2.40.50.150">
    <property type="match status" value="1"/>
</dbReference>
<gene>
    <name evidence="21" type="ORF">PHAECO_LOCUS12042</name>
</gene>
<dbReference type="InterPro" id="IPR007641">
    <property type="entry name" value="RNA_pol_Rpb2_7"/>
</dbReference>
<dbReference type="InterPro" id="IPR037034">
    <property type="entry name" value="RNA_pol_Rpb2_2_sf"/>
</dbReference>
<dbReference type="Pfam" id="PF04560">
    <property type="entry name" value="RNA_pol_Rpb2_7"/>
    <property type="match status" value="1"/>
</dbReference>
<keyword evidence="10 14" id="KW-0804">Transcription</keyword>
<dbReference type="InterPro" id="IPR007645">
    <property type="entry name" value="RNA_pol_Rpb2_3"/>
</dbReference>
<dbReference type="Gene3D" id="3.90.1800.10">
    <property type="entry name" value="RNA polymerase alpha subunit dimerisation domain"/>
    <property type="match status" value="1"/>
</dbReference>
<keyword evidence="22" id="KW-1185">Reference proteome</keyword>
<feature type="domain" description="RNA polymerase Rpb2" evidence="19">
    <location>
        <begin position="448"/>
        <end position="512"/>
    </location>
</feature>
<reference evidence="21" key="2">
    <citation type="submission" date="2022-10" db="EMBL/GenBank/DDBJ databases">
        <authorList>
            <consortium name="ENA_rothamsted_submissions"/>
            <consortium name="culmorum"/>
            <person name="King R."/>
        </authorList>
    </citation>
    <scope>NUCLEOTIDE SEQUENCE</scope>
</reference>
<evidence type="ECO:0000256" key="1">
    <source>
        <dbReference type="ARBA" id="ARBA00004604"/>
    </source>
</evidence>
<dbReference type="Gene3D" id="3.90.1110.10">
    <property type="entry name" value="RNA polymerase Rpb2, domain 2"/>
    <property type="match status" value="1"/>
</dbReference>
<dbReference type="FunFam" id="3.90.1100.10:FF:000016">
    <property type="entry name" value="DNA-directed RNA polymerase subunit beta"/>
    <property type="match status" value="1"/>
</dbReference>
<dbReference type="OrthoDB" id="10248617at2759"/>
<dbReference type="Pfam" id="PF06883">
    <property type="entry name" value="RNA_pol_Rpa2_4"/>
    <property type="match status" value="1"/>
</dbReference>
<dbReference type="SUPFAM" id="SSF64484">
    <property type="entry name" value="beta and beta-prime subunits of DNA dependent RNA-polymerase"/>
    <property type="match status" value="1"/>
</dbReference>
<dbReference type="InterPro" id="IPR007121">
    <property type="entry name" value="RNA_pol_bsu_CS"/>
</dbReference>
<evidence type="ECO:0000256" key="5">
    <source>
        <dbReference type="ARBA" id="ARBA00022679"/>
    </source>
</evidence>
<evidence type="ECO:0000259" key="20">
    <source>
        <dbReference type="Pfam" id="PF06883"/>
    </source>
</evidence>